<dbReference type="AlphaFoldDB" id="A0AAD4NGD9"/>
<keyword evidence="4" id="KW-1185">Reference proteome</keyword>
<feature type="transmembrane region" description="Helical" evidence="2">
    <location>
        <begin position="103"/>
        <end position="127"/>
    </location>
</feature>
<dbReference type="Proteomes" id="UP001201812">
    <property type="component" value="Unassembled WGS sequence"/>
</dbReference>
<keyword evidence="2" id="KW-0812">Transmembrane</keyword>
<keyword evidence="2" id="KW-1133">Transmembrane helix</keyword>
<proteinExistence type="predicted"/>
<name>A0AAD4NGD9_9BILA</name>
<gene>
    <name evidence="3" type="ORF">DdX_04064</name>
</gene>
<evidence type="ECO:0000256" key="1">
    <source>
        <dbReference type="SAM" id="MobiDB-lite"/>
    </source>
</evidence>
<feature type="region of interest" description="Disordered" evidence="1">
    <location>
        <begin position="143"/>
        <end position="187"/>
    </location>
</feature>
<evidence type="ECO:0000313" key="3">
    <source>
        <dbReference type="EMBL" id="KAI1723884.1"/>
    </source>
</evidence>
<protein>
    <submittedName>
        <fullName evidence="3">Uncharacterized protein</fullName>
    </submittedName>
</protein>
<sequence length="215" mass="23775">MNIRFGPNGGGDRAIPTASTKLRRSLVDVSVNADEAVIEAVNLIRSARIQMETLTNTINERINITTADVGDKIGTIIGDVQTITHNIADSTQNFNQPFLSSMFLYGAFLFMLIFLMILVVILLLIILKTQRYYKKRKGSRSASTSLLGERKSPSGGKGFRTKMQRWRRGKRAKSSSPPAAVIGRRNTATDFPPVDYSLSPTLPIRKKTSTDTLVI</sequence>
<comment type="caution">
    <text evidence="3">The sequence shown here is derived from an EMBL/GenBank/DDBJ whole genome shotgun (WGS) entry which is preliminary data.</text>
</comment>
<evidence type="ECO:0000313" key="4">
    <source>
        <dbReference type="Proteomes" id="UP001201812"/>
    </source>
</evidence>
<organism evidence="3 4">
    <name type="scientific">Ditylenchus destructor</name>
    <dbReference type="NCBI Taxonomy" id="166010"/>
    <lineage>
        <taxon>Eukaryota</taxon>
        <taxon>Metazoa</taxon>
        <taxon>Ecdysozoa</taxon>
        <taxon>Nematoda</taxon>
        <taxon>Chromadorea</taxon>
        <taxon>Rhabditida</taxon>
        <taxon>Tylenchina</taxon>
        <taxon>Tylenchomorpha</taxon>
        <taxon>Sphaerularioidea</taxon>
        <taxon>Anguinidae</taxon>
        <taxon>Anguininae</taxon>
        <taxon>Ditylenchus</taxon>
    </lineage>
</organism>
<keyword evidence="2" id="KW-0472">Membrane</keyword>
<evidence type="ECO:0000256" key="2">
    <source>
        <dbReference type="SAM" id="Phobius"/>
    </source>
</evidence>
<feature type="compositionally biased region" description="Basic residues" evidence="1">
    <location>
        <begin position="159"/>
        <end position="173"/>
    </location>
</feature>
<reference evidence="3" key="1">
    <citation type="submission" date="2022-01" db="EMBL/GenBank/DDBJ databases">
        <title>Genome Sequence Resource for Two Populations of Ditylenchus destructor, the Migratory Endoparasitic Phytonematode.</title>
        <authorList>
            <person name="Zhang H."/>
            <person name="Lin R."/>
            <person name="Xie B."/>
        </authorList>
    </citation>
    <scope>NUCLEOTIDE SEQUENCE</scope>
    <source>
        <strain evidence="3">BazhouSP</strain>
    </source>
</reference>
<accession>A0AAD4NGD9</accession>
<dbReference type="EMBL" id="JAKKPZ010000003">
    <property type="protein sequence ID" value="KAI1723884.1"/>
    <property type="molecule type" value="Genomic_DNA"/>
</dbReference>